<reference evidence="2" key="1">
    <citation type="submission" date="2017-06" db="EMBL/GenBank/DDBJ databases">
        <title>Genome analysis of Fimbriiglobus ruber SP5, the first member of the order Planctomycetales with confirmed chitinolytic capability.</title>
        <authorList>
            <person name="Ravin N.V."/>
            <person name="Rakitin A.L."/>
            <person name="Ivanova A.A."/>
            <person name="Beletsky A.V."/>
            <person name="Kulichevskaya I.S."/>
            <person name="Mardanov A.V."/>
            <person name="Dedysh S.N."/>
        </authorList>
    </citation>
    <scope>NUCLEOTIDE SEQUENCE [LARGE SCALE GENOMIC DNA]</scope>
    <source>
        <strain evidence="2">SP5</strain>
    </source>
</reference>
<dbReference type="EMBL" id="NIDE01000005">
    <property type="protein sequence ID" value="OWK41707.1"/>
    <property type="molecule type" value="Genomic_DNA"/>
</dbReference>
<proteinExistence type="predicted"/>
<accession>A0A225E019</accession>
<organism evidence="1 2">
    <name type="scientific">Fimbriiglobus ruber</name>
    <dbReference type="NCBI Taxonomy" id="1908690"/>
    <lineage>
        <taxon>Bacteria</taxon>
        <taxon>Pseudomonadati</taxon>
        <taxon>Planctomycetota</taxon>
        <taxon>Planctomycetia</taxon>
        <taxon>Gemmatales</taxon>
        <taxon>Gemmataceae</taxon>
        <taxon>Fimbriiglobus</taxon>
    </lineage>
</organism>
<gene>
    <name evidence="1" type="ORF">FRUB_03785</name>
</gene>
<dbReference type="OrthoDB" id="284237at2"/>
<name>A0A225E019_9BACT</name>
<keyword evidence="2" id="KW-1185">Reference proteome</keyword>
<evidence type="ECO:0000313" key="2">
    <source>
        <dbReference type="Proteomes" id="UP000214646"/>
    </source>
</evidence>
<protein>
    <submittedName>
        <fullName evidence="1">Uncharacterized protein</fullName>
    </submittedName>
</protein>
<comment type="caution">
    <text evidence="1">The sequence shown here is derived from an EMBL/GenBank/DDBJ whole genome shotgun (WGS) entry which is preliminary data.</text>
</comment>
<dbReference type="Proteomes" id="UP000214646">
    <property type="component" value="Unassembled WGS sequence"/>
</dbReference>
<dbReference type="AlphaFoldDB" id="A0A225E019"/>
<evidence type="ECO:0000313" key="1">
    <source>
        <dbReference type="EMBL" id="OWK41707.1"/>
    </source>
</evidence>
<dbReference type="RefSeq" id="WP_088254973.1">
    <property type="nucleotide sequence ID" value="NZ_NIDE01000005.1"/>
</dbReference>
<sequence length="177" mass="19388">MATTYPVACECGATLLVSGGAAGTQIPCQCGRTVDVPTLGCLKSSVGEAAISPDFELEHLISSGDLPLESRCVVCELDTTHEREFAIVCERPEEKGSVPFWQQLLLIWISPIIFLMHMTMTSRRIETHGRDVAFRLPVRVCEECVGTLNATSAIRNALEVTPVYARLLKKYPHARIG</sequence>